<keyword evidence="9" id="KW-0175">Coiled coil</keyword>
<dbReference type="SUPFAM" id="SSF54631">
    <property type="entry name" value="CBS-domain pair"/>
    <property type="match status" value="1"/>
</dbReference>
<evidence type="ECO:0000256" key="6">
    <source>
        <dbReference type="ARBA" id="ARBA00023065"/>
    </source>
</evidence>
<feature type="transmembrane region" description="Helical" evidence="11">
    <location>
        <begin position="418"/>
        <end position="435"/>
    </location>
</feature>
<dbReference type="Proteomes" id="UP000694865">
    <property type="component" value="Unplaced"/>
</dbReference>
<evidence type="ECO:0000256" key="4">
    <source>
        <dbReference type="ARBA" id="ARBA00022737"/>
    </source>
</evidence>
<evidence type="ECO:0000256" key="3">
    <source>
        <dbReference type="ARBA" id="ARBA00022692"/>
    </source>
</evidence>
<dbReference type="CDD" id="cd03683">
    <property type="entry name" value="ClC_1_like"/>
    <property type="match status" value="1"/>
</dbReference>
<dbReference type="Gene3D" id="1.10.3080.10">
    <property type="entry name" value="Clc chloride channel"/>
    <property type="match status" value="1"/>
</dbReference>
<feature type="transmembrane region" description="Helical" evidence="11">
    <location>
        <begin position="179"/>
        <end position="202"/>
    </location>
</feature>
<dbReference type="PANTHER" id="PTHR45720">
    <property type="entry name" value="CHLORIDE CHANNEL PROTEIN 2"/>
    <property type="match status" value="1"/>
</dbReference>
<feature type="compositionally biased region" description="Polar residues" evidence="10">
    <location>
        <begin position="574"/>
        <end position="589"/>
    </location>
</feature>
<dbReference type="InterPro" id="IPR046342">
    <property type="entry name" value="CBS_dom_sf"/>
</dbReference>
<organism evidence="12 13">
    <name type="scientific">Saccoglossus kowalevskii</name>
    <name type="common">Acorn worm</name>
    <dbReference type="NCBI Taxonomy" id="10224"/>
    <lineage>
        <taxon>Eukaryota</taxon>
        <taxon>Metazoa</taxon>
        <taxon>Hemichordata</taxon>
        <taxon>Enteropneusta</taxon>
        <taxon>Harrimaniidae</taxon>
        <taxon>Saccoglossus</taxon>
    </lineage>
</organism>
<feature type="transmembrane region" description="Helical" evidence="11">
    <location>
        <begin position="378"/>
        <end position="398"/>
    </location>
</feature>
<dbReference type="InterPro" id="IPR014743">
    <property type="entry name" value="Cl-channel_core"/>
</dbReference>
<evidence type="ECO:0000313" key="12">
    <source>
        <dbReference type="Proteomes" id="UP000694865"/>
    </source>
</evidence>
<keyword evidence="2" id="KW-0813">Transport</keyword>
<evidence type="ECO:0000313" key="13">
    <source>
        <dbReference type="RefSeq" id="XP_006812245.1"/>
    </source>
</evidence>
<evidence type="ECO:0000256" key="5">
    <source>
        <dbReference type="ARBA" id="ARBA00022989"/>
    </source>
</evidence>
<feature type="coiled-coil region" evidence="9">
    <location>
        <begin position="13"/>
        <end position="47"/>
    </location>
</feature>
<feature type="transmembrane region" description="Helical" evidence="11">
    <location>
        <begin position="334"/>
        <end position="357"/>
    </location>
</feature>
<dbReference type="GeneID" id="102804838"/>
<keyword evidence="7 11" id="KW-0472">Membrane</keyword>
<feature type="transmembrane region" description="Helical" evidence="11">
    <location>
        <begin position="303"/>
        <end position="322"/>
    </location>
</feature>
<dbReference type="SUPFAM" id="SSF81340">
    <property type="entry name" value="Clc chloride channel"/>
    <property type="match status" value="1"/>
</dbReference>
<dbReference type="Pfam" id="PF00654">
    <property type="entry name" value="Voltage_CLC"/>
    <property type="match status" value="1"/>
</dbReference>
<keyword evidence="6" id="KW-0406">Ion transport</keyword>
<evidence type="ECO:0000256" key="1">
    <source>
        <dbReference type="ARBA" id="ARBA00004141"/>
    </source>
</evidence>
<sequence>MHGQYRTDLARYAKDESVRIKLEQEKLRRLEKEHRRKEAELRVHEGSELLMDKCKAGINWIRRGAHSSVGDDWVFLTLLGVVMALLSFAIDYCVALFQKGSGIPQLKTIIRGIILKEYLSFRTAVSKIVGLGCALGTSLPLGKVGPFVHIANMVATVLNRWISKVTGAYVNEYKNYDMLVAACAVGVACTFSAPIGGVLFSIEVTTSYFAVRNYFRGFFSATCAALMFRLLAVWSENEETIVALYNTSFRLDIPYDVTEIFVFALIGVFTGFGGALFVYMHRKTVEFNRRPTIVKRFLQKNRFIYPAIVTIILSTLTFPLGFGQFMAGEFWMTVVAITMPIACGVFMPIFIVGAAFGRLIGESMAAWFPEGIWQGGRVYPIIPGGYAVVGAAALSGGVTHTVSTAVIVAELSGQITHILPVMVAVLIANAIALLLQPSIYDSLIQINKLPYLPDIPTGEARTHHIFAEDIMTRDLDYVAYDVTYMDLRVILANTYHRTYPLVANQESMTLYGIVDRSELEYMLDKHTGRQARLEEASRRALGSDELNQNVPSNGDKKNDFTQVNVEFDPDIGKPQNQAPSTTRSKTDTLSPLMPKKLEFSIGESQSSLASDLRDMVVDMNPREQLQWESDRVQEVVNFDNCHIDPAPLQIVEKSSLHKIHTLFNLLSVNKAYVTSMGRLVGIVSLDEVRTAIVGSGIYDGSDSEDDDTFYDSYEDSDEGVEMVESINCDRDLDTSKQS</sequence>
<evidence type="ECO:0000256" key="9">
    <source>
        <dbReference type="SAM" id="Coils"/>
    </source>
</evidence>
<reference evidence="13" key="1">
    <citation type="submission" date="2025-08" db="UniProtKB">
        <authorList>
            <consortium name="RefSeq"/>
        </authorList>
    </citation>
    <scope>IDENTIFICATION</scope>
    <source>
        <tissue evidence="13">Testes</tissue>
    </source>
</reference>
<keyword evidence="12" id="KW-1185">Reference proteome</keyword>
<dbReference type="PRINTS" id="PR00762">
    <property type="entry name" value="CLCHANNEL"/>
</dbReference>
<feature type="transmembrane region" description="Helical" evidence="11">
    <location>
        <begin position="260"/>
        <end position="282"/>
    </location>
</feature>
<dbReference type="Gene3D" id="3.10.580.10">
    <property type="entry name" value="CBS-domain"/>
    <property type="match status" value="2"/>
</dbReference>
<dbReference type="PANTHER" id="PTHR45720:SF10">
    <property type="entry name" value="CHLORIDE CHANNEL PROTEIN 2"/>
    <property type="match status" value="1"/>
</dbReference>
<evidence type="ECO:0000256" key="7">
    <source>
        <dbReference type="ARBA" id="ARBA00023136"/>
    </source>
</evidence>
<dbReference type="InterPro" id="IPR050970">
    <property type="entry name" value="Cl_channel_volt-gated"/>
</dbReference>
<evidence type="ECO:0000256" key="2">
    <source>
        <dbReference type="ARBA" id="ARBA00022448"/>
    </source>
</evidence>
<proteinExistence type="predicted"/>
<feature type="transmembrane region" description="Helical" evidence="11">
    <location>
        <begin position="214"/>
        <end position="234"/>
    </location>
</feature>
<name>A0ABM0LWV4_SACKO</name>
<evidence type="ECO:0000256" key="11">
    <source>
        <dbReference type="SAM" id="Phobius"/>
    </source>
</evidence>
<feature type="transmembrane region" description="Helical" evidence="11">
    <location>
        <begin position="73"/>
        <end position="97"/>
    </location>
</feature>
<keyword evidence="8" id="KW-0868">Chloride</keyword>
<comment type="subcellular location">
    <subcellularLocation>
        <location evidence="1">Membrane</location>
        <topology evidence="1">Multi-pass membrane protein</topology>
    </subcellularLocation>
</comment>
<evidence type="ECO:0000256" key="10">
    <source>
        <dbReference type="SAM" id="MobiDB-lite"/>
    </source>
</evidence>
<keyword evidence="3 11" id="KW-0812">Transmembrane</keyword>
<protein>
    <submittedName>
        <fullName evidence="13">Chloride channel protein 2-like</fullName>
    </submittedName>
</protein>
<keyword evidence="4" id="KW-0677">Repeat</keyword>
<dbReference type="InterPro" id="IPR001807">
    <property type="entry name" value="ClC"/>
</dbReference>
<gene>
    <name evidence="13" type="primary">LOC102804838</name>
</gene>
<dbReference type="RefSeq" id="XP_006812245.1">
    <property type="nucleotide sequence ID" value="XM_006812182.1"/>
</dbReference>
<feature type="region of interest" description="Disordered" evidence="10">
    <location>
        <begin position="534"/>
        <end position="589"/>
    </location>
</feature>
<keyword evidence="5 11" id="KW-1133">Transmembrane helix</keyword>
<evidence type="ECO:0000256" key="8">
    <source>
        <dbReference type="ARBA" id="ARBA00023214"/>
    </source>
</evidence>
<feature type="transmembrane region" description="Helical" evidence="11">
    <location>
        <begin position="118"/>
        <end position="139"/>
    </location>
</feature>
<accession>A0ABM0LWV4</accession>